<dbReference type="GO" id="GO:0009306">
    <property type="term" value="P:protein secretion"/>
    <property type="evidence" value="ECO:0007669"/>
    <property type="project" value="InterPro"/>
</dbReference>
<evidence type="ECO:0000256" key="3">
    <source>
        <dbReference type="ARBA" id="ARBA00022729"/>
    </source>
</evidence>
<dbReference type="PANTHER" id="PTHR30604:SF1">
    <property type="entry name" value="DNA UTILIZATION PROTEIN HOFQ"/>
    <property type="match status" value="1"/>
</dbReference>
<dbReference type="AlphaFoldDB" id="A0AB74U4J2"/>
<keyword evidence="5" id="KW-0472">Membrane</keyword>
<sequence>MACRFRWGSGLLAWLLLGLAMPAWAGPSLTALDFTERGPGRLDVELRFSGGVPEVRGYRTAAPPRLALDLLATTSALAQSRFALGSGGVESLRVLAAEGRTRLVFALDEAHDYRLERRADRLVVHLGAAPAASTEAATPASGFVAEAGREAPGVSRAAASSRSRVTALDFRRSDTNHGELLLTLDRPGVAASVSGSGRRITLTLPGVELPDAQYQTLDVSDFGTAVTRIVPQRDAEGIRFEIGATQAVEPLVTQNGRELRLELAPQDEGGRAAVSVGTAAAAPSYTGKPVTLDFQDIPVRDVLSIIAQVSGLNVVASDSVQGNVTLNLVDVPWDQALDLVLQSRGLAARRTGDVMVVAPAGELASLQRQTLESREQSQQLAPLVTEFIPIRYAKADTLAGLLRGGEGVGLMSERGRVTVDVRTNTLILQDTRDQLEAIRRTIEQLDVPVRQVQIEARIVIARDSATRELGVNWGMSSPAGGRFNLSGAADGDPSSVPTTSDDPQSYGGGLAVDLGNATQPASAFSFGYLSGDVLIDLELRALESEGKSQTISQPKVITANQRTAVIKQGQEVPYQEASSSGATTTEFKEAVLSLEVTPQITPDDRIIMDLRVNNDDISDTRFEGAPAIDTNEIQTQVLVDNGETVVLGGILTSEQLHTLFKTPFLGDIPLIGQLFRYTQESNEKVELLIFITPKIIEDRLAIR</sequence>
<dbReference type="InterPro" id="IPR021731">
    <property type="entry name" value="AMIN_dom"/>
</dbReference>
<feature type="domain" description="Secretin/TonB short N-terminal" evidence="11">
    <location>
        <begin position="312"/>
        <end position="360"/>
    </location>
</feature>
<feature type="signal peptide" evidence="10">
    <location>
        <begin position="1"/>
        <end position="25"/>
    </location>
</feature>
<keyword evidence="3 10" id="KW-0732">Signal</keyword>
<name>A0AB74U4J2_9GAMM</name>
<dbReference type="InterPro" id="IPR005644">
    <property type="entry name" value="NolW-like"/>
</dbReference>
<dbReference type="Pfam" id="PF07660">
    <property type="entry name" value="STN"/>
    <property type="match status" value="1"/>
</dbReference>
<evidence type="ECO:0000256" key="1">
    <source>
        <dbReference type="ARBA" id="ARBA00004370"/>
    </source>
</evidence>
<dbReference type="NCBIfam" id="TIGR02515">
    <property type="entry name" value="IV_pilus_PilQ"/>
    <property type="match status" value="1"/>
</dbReference>
<dbReference type="Gene3D" id="2.60.40.3500">
    <property type="match status" value="1"/>
</dbReference>
<dbReference type="Pfam" id="PF00263">
    <property type="entry name" value="Secretin"/>
    <property type="match status" value="1"/>
</dbReference>
<comment type="similarity">
    <text evidence="7">Belongs to the bacterial secretin family.</text>
</comment>
<dbReference type="Gene3D" id="3.30.1370.130">
    <property type="match status" value="1"/>
</dbReference>
<feature type="region of interest" description="Disordered" evidence="9">
    <location>
        <begin position="483"/>
        <end position="512"/>
    </location>
</feature>
<keyword evidence="6" id="KW-0998">Cell outer membrane</keyword>
<evidence type="ECO:0000256" key="9">
    <source>
        <dbReference type="SAM" id="MobiDB-lite"/>
    </source>
</evidence>
<dbReference type="InterPro" id="IPR011662">
    <property type="entry name" value="Secretin/TonB_short_N"/>
</dbReference>
<dbReference type="InterPro" id="IPR051808">
    <property type="entry name" value="Type_IV_pilus_biogenesis"/>
</dbReference>
<evidence type="ECO:0000256" key="8">
    <source>
        <dbReference type="RuleBase" id="RU004004"/>
    </source>
</evidence>
<accession>A0AB74U4J2</accession>
<organism evidence="12">
    <name type="scientific">Salinicola endophyticus</name>
    <dbReference type="NCBI Taxonomy" id="1949083"/>
    <lineage>
        <taxon>Bacteria</taxon>
        <taxon>Pseudomonadati</taxon>
        <taxon>Pseudomonadota</taxon>
        <taxon>Gammaproteobacteria</taxon>
        <taxon>Oceanospirillales</taxon>
        <taxon>Halomonadaceae</taxon>
        <taxon>Salinicola</taxon>
    </lineage>
</organism>
<dbReference type="InterPro" id="IPR001775">
    <property type="entry name" value="GspD/PilQ"/>
</dbReference>
<dbReference type="InterPro" id="IPR013355">
    <property type="entry name" value="Pilus_4_PilQ"/>
</dbReference>
<evidence type="ECO:0000313" key="12">
    <source>
        <dbReference type="EMBL" id="XCJ78836.1"/>
    </source>
</evidence>
<protein>
    <submittedName>
        <fullName evidence="12">Type IV pilus secretin PilQ</fullName>
    </submittedName>
</protein>
<evidence type="ECO:0000259" key="11">
    <source>
        <dbReference type="SMART" id="SM00965"/>
    </source>
</evidence>
<dbReference type="Pfam" id="PF03958">
    <property type="entry name" value="Secretin_N"/>
    <property type="match status" value="1"/>
</dbReference>
<dbReference type="RefSeq" id="WP_353979793.1">
    <property type="nucleotide sequence ID" value="NZ_CP159578.1"/>
</dbReference>
<dbReference type="EMBL" id="CP159578">
    <property type="protein sequence ID" value="XCJ78836.1"/>
    <property type="molecule type" value="Genomic_DNA"/>
</dbReference>
<dbReference type="PRINTS" id="PR00811">
    <property type="entry name" value="BCTERIALGSPD"/>
</dbReference>
<dbReference type="GO" id="GO:0009279">
    <property type="term" value="C:cell outer membrane"/>
    <property type="evidence" value="ECO:0007669"/>
    <property type="project" value="UniProtKB-SubCell"/>
</dbReference>
<comment type="subcellular location">
    <subcellularLocation>
        <location evidence="8">Cell outer membrane</location>
    </subcellularLocation>
    <subcellularLocation>
        <location evidence="1">Membrane</location>
    </subcellularLocation>
</comment>
<evidence type="ECO:0000256" key="4">
    <source>
        <dbReference type="ARBA" id="ARBA00022927"/>
    </source>
</evidence>
<reference evidence="12" key="1">
    <citation type="submission" date="2024-06" db="EMBL/GenBank/DDBJ databases">
        <title>Complete genome of Salinicola endophyticus HNIBRBA4755.</title>
        <authorList>
            <person name="Shin S.Y."/>
            <person name="Kang H."/>
            <person name="Song J."/>
        </authorList>
    </citation>
    <scope>NUCLEOTIDE SEQUENCE</scope>
    <source>
        <strain evidence="12">HNIBRBA4755</strain>
    </source>
</reference>
<dbReference type="InterPro" id="IPR038591">
    <property type="entry name" value="NolW-like_sf"/>
</dbReference>
<gene>
    <name evidence="12" type="primary">pilQ</name>
    <name evidence="12" type="ORF">ABV408_15545</name>
</gene>
<dbReference type="Pfam" id="PF11741">
    <property type="entry name" value="AMIN"/>
    <property type="match status" value="2"/>
</dbReference>
<evidence type="ECO:0000256" key="2">
    <source>
        <dbReference type="ARBA" id="ARBA00022448"/>
    </source>
</evidence>
<proteinExistence type="inferred from homology"/>
<evidence type="ECO:0000256" key="6">
    <source>
        <dbReference type="ARBA" id="ARBA00023237"/>
    </source>
</evidence>
<dbReference type="SMART" id="SM00965">
    <property type="entry name" value="STN"/>
    <property type="match status" value="1"/>
</dbReference>
<feature type="chain" id="PRO_5044495984" evidence="10">
    <location>
        <begin position="26"/>
        <end position="703"/>
    </location>
</feature>
<evidence type="ECO:0000256" key="7">
    <source>
        <dbReference type="RuleBase" id="RU004003"/>
    </source>
</evidence>
<keyword evidence="4" id="KW-0653">Protein transport</keyword>
<dbReference type="Gene3D" id="3.30.1370.120">
    <property type="match status" value="1"/>
</dbReference>
<evidence type="ECO:0000256" key="5">
    <source>
        <dbReference type="ARBA" id="ARBA00023136"/>
    </source>
</evidence>
<evidence type="ECO:0000256" key="10">
    <source>
        <dbReference type="SAM" id="SignalP"/>
    </source>
</evidence>
<keyword evidence="2 8" id="KW-0813">Transport</keyword>
<dbReference type="Gene3D" id="2.60.40.3470">
    <property type="match status" value="1"/>
</dbReference>
<dbReference type="PANTHER" id="PTHR30604">
    <property type="entry name" value="PROTEIN TRANSPORT PROTEIN HOFQ"/>
    <property type="match status" value="1"/>
</dbReference>
<dbReference type="InterPro" id="IPR004846">
    <property type="entry name" value="T2SS/T3SS_dom"/>
</dbReference>